<dbReference type="GO" id="GO:0016747">
    <property type="term" value="F:acyltransferase activity, transferring groups other than amino-acyl groups"/>
    <property type="evidence" value="ECO:0007669"/>
    <property type="project" value="InterPro"/>
</dbReference>
<dbReference type="EMBL" id="FQVL01000023">
    <property type="protein sequence ID" value="SHF41400.1"/>
    <property type="molecule type" value="Genomic_DNA"/>
</dbReference>
<dbReference type="PROSITE" id="PS51186">
    <property type="entry name" value="GNAT"/>
    <property type="match status" value="1"/>
</dbReference>
<dbReference type="RefSeq" id="WP_073158540.1">
    <property type="nucleotide sequence ID" value="NZ_FQVL01000023.1"/>
</dbReference>
<sequence length="255" mass="29400">MISNQQLVINNFADKLKIFTNAVQGNFNQEEDFVLANTGIPTDTFNVLLPMSAYINNLTKIKKGIEDFSSKKYPFSTWIDARYLNDSWQNLMREFNLEEAERNVMMKLENTVNVDQIKSQQLIITRVDTLEELMEYKDVLISLFEGTPEKDALQCFFKKISEVNLGSEIQMFIGRINEETVSTGLLIESKDSYGIYDVMTKEILRGKGYGSEMFQYILSQTKDKQKPVVLQASEDGKNIYKRFGFVDVGEMVVYE</sequence>
<keyword evidence="2" id="KW-0808">Transferase</keyword>
<dbReference type="InterPro" id="IPR000182">
    <property type="entry name" value="GNAT_dom"/>
</dbReference>
<organism evidence="2 3">
    <name type="scientific">Seinonella peptonophila</name>
    <dbReference type="NCBI Taxonomy" id="112248"/>
    <lineage>
        <taxon>Bacteria</taxon>
        <taxon>Bacillati</taxon>
        <taxon>Bacillota</taxon>
        <taxon>Bacilli</taxon>
        <taxon>Bacillales</taxon>
        <taxon>Thermoactinomycetaceae</taxon>
        <taxon>Seinonella</taxon>
    </lineage>
</organism>
<dbReference type="SUPFAM" id="SSF55729">
    <property type="entry name" value="Acyl-CoA N-acyltransferases (Nat)"/>
    <property type="match status" value="1"/>
</dbReference>
<name>A0A1M5BG72_9BACL</name>
<dbReference type="Pfam" id="PF13673">
    <property type="entry name" value="Acetyltransf_10"/>
    <property type="match status" value="1"/>
</dbReference>
<evidence type="ECO:0000259" key="1">
    <source>
        <dbReference type="PROSITE" id="PS51186"/>
    </source>
</evidence>
<evidence type="ECO:0000313" key="3">
    <source>
        <dbReference type="Proteomes" id="UP000184476"/>
    </source>
</evidence>
<dbReference type="InterPro" id="IPR052523">
    <property type="entry name" value="Trichothecene_AcTrans"/>
</dbReference>
<proteinExistence type="predicted"/>
<dbReference type="Proteomes" id="UP000184476">
    <property type="component" value="Unassembled WGS sequence"/>
</dbReference>
<dbReference type="AlphaFoldDB" id="A0A1M5BG72"/>
<gene>
    <name evidence="2" type="ORF">SAMN05444392_12317</name>
</gene>
<dbReference type="PANTHER" id="PTHR42791">
    <property type="entry name" value="GNAT FAMILY ACETYLTRANSFERASE"/>
    <property type="match status" value="1"/>
</dbReference>
<evidence type="ECO:0000313" key="2">
    <source>
        <dbReference type="EMBL" id="SHF41400.1"/>
    </source>
</evidence>
<protein>
    <submittedName>
        <fullName evidence="2">Acetyltransferase (GNAT) domain-containing protein</fullName>
    </submittedName>
</protein>
<keyword evidence="3" id="KW-1185">Reference proteome</keyword>
<accession>A0A1M5BG72</accession>
<dbReference type="PANTHER" id="PTHR42791:SF1">
    <property type="entry name" value="N-ACETYLTRANSFERASE DOMAIN-CONTAINING PROTEIN"/>
    <property type="match status" value="1"/>
</dbReference>
<feature type="domain" description="N-acetyltransferase" evidence="1">
    <location>
        <begin position="123"/>
        <end position="255"/>
    </location>
</feature>
<dbReference type="STRING" id="112248.SAMN05444392_12317"/>
<dbReference type="Gene3D" id="3.40.630.30">
    <property type="match status" value="1"/>
</dbReference>
<dbReference type="InterPro" id="IPR016181">
    <property type="entry name" value="Acyl_CoA_acyltransferase"/>
</dbReference>
<dbReference type="OrthoDB" id="2895575at2"/>
<reference evidence="2 3" key="1">
    <citation type="submission" date="2016-11" db="EMBL/GenBank/DDBJ databases">
        <authorList>
            <person name="Jaros S."/>
            <person name="Januszkiewicz K."/>
            <person name="Wedrychowicz H."/>
        </authorList>
    </citation>
    <scope>NUCLEOTIDE SEQUENCE [LARGE SCALE GENOMIC DNA]</scope>
    <source>
        <strain evidence="2 3">DSM 44666</strain>
    </source>
</reference>